<organism evidence="1 2">
    <name type="scientific">Setomelanomma holmii</name>
    <dbReference type="NCBI Taxonomy" id="210430"/>
    <lineage>
        <taxon>Eukaryota</taxon>
        <taxon>Fungi</taxon>
        <taxon>Dikarya</taxon>
        <taxon>Ascomycota</taxon>
        <taxon>Pezizomycotina</taxon>
        <taxon>Dothideomycetes</taxon>
        <taxon>Pleosporomycetidae</taxon>
        <taxon>Pleosporales</taxon>
        <taxon>Pleosporineae</taxon>
        <taxon>Phaeosphaeriaceae</taxon>
        <taxon>Setomelanomma</taxon>
    </lineage>
</organism>
<dbReference type="AlphaFoldDB" id="A0A9P4HB34"/>
<protein>
    <submittedName>
        <fullName evidence="1">Uncharacterized protein</fullName>
    </submittedName>
</protein>
<gene>
    <name evidence="1" type="ORF">EK21DRAFT_66186</name>
</gene>
<reference evidence="1" key="1">
    <citation type="journal article" date="2020" name="Stud. Mycol.">
        <title>101 Dothideomycetes genomes: a test case for predicting lifestyles and emergence of pathogens.</title>
        <authorList>
            <person name="Haridas S."/>
            <person name="Albert R."/>
            <person name="Binder M."/>
            <person name="Bloem J."/>
            <person name="Labutti K."/>
            <person name="Salamov A."/>
            <person name="Andreopoulos B."/>
            <person name="Baker S."/>
            <person name="Barry K."/>
            <person name="Bills G."/>
            <person name="Bluhm B."/>
            <person name="Cannon C."/>
            <person name="Castanera R."/>
            <person name="Culley D."/>
            <person name="Daum C."/>
            <person name="Ezra D."/>
            <person name="Gonzalez J."/>
            <person name="Henrissat B."/>
            <person name="Kuo A."/>
            <person name="Liang C."/>
            <person name="Lipzen A."/>
            <person name="Lutzoni F."/>
            <person name="Magnuson J."/>
            <person name="Mondo S."/>
            <person name="Nolan M."/>
            <person name="Ohm R."/>
            <person name="Pangilinan J."/>
            <person name="Park H.-J."/>
            <person name="Ramirez L."/>
            <person name="Alfaro M."/>
            <person name="Sun H."/>
            <person name="Tritt A."/>
            <person name="Yoshinaga Y."/>
            <person name="Zwiers L.-H."/>
            <person name="Turgeon B."/>
            <person name="Goodwin S."/>
            <person name="Spatafora J."/>
            <person name="Crous P."/>
            <person name="Grigoriev I."/>
        </authorList>
    </citation>
    <scope>NUCLEOTIDE SEQUENCE</scope>
    <source>
        <strain evidence="1">CBS 110217</strain>
    </source>
</reference>
<comment type="caution">
    <text evidence="1">The sequence shown here is derived from an EMBL/GenBank/DDBJ whole genome shotgun (WGS) entry which is preliminary data.</text>
</comment>
<name>A0A9P4HB34_9PLEO</name>
<evidence type="ECO:0000313" key="2">
    <source>
        <dbReference type="Proteomes" id="UP000799777"/>
    </source>
</evidence>
<keyword evidence="2" id="KW-1185">Reference proteome</keyword>
<accession>A0A9P4HB34</accession>
<dbReference type="OrthoDB" id="3693282at2759"/>
<dbReference type="Proteomes" id="UP000799777">
    <property type="component" value="Unassembled WGS sequence"/>
</dbReference>
<dbReference type="EMBL" id="ML978193">
    <property type="protein sequence ID" value="KAF2030157.1"/>
    <property type="molecule type" value="Genomic_DNA"/>
</dbReference>
<proteinExistence type="predicted"/>
<sequence>MLASHEERCKGEGSLVRNVSHRFILSGPDGPASLILVCRSSGEKPVGWNAGTNSSEEGLPIWGNKIMEHHNAAYGEVTGTVILHSYYEVHSRDLPAPAHNNSFLEKGDRRKEVGRAFRVTQEITDDIGMANQSGITPIILPAGPDALACNLRRIEPWLQSTHLTFTLRLRLTSLNGYMGADHLILDRNVHWTTYSPLNILKVLDQGPGHNAPIDELLQMWRQLQADKDAQFGKKLGRGHNYVDMKASFISPFPI</sequence>
<evidence type="ECO:0000313" key="1">
    <source>
        <dbReference type="EMBL" id="KAF2030157.1"/>
    </source>
</evidence>